<feature type="signal peptide" evidence="1">
    <location>
        <begin position="1"/>
        <end position="27"/>
    </location>
</feature>
<gene>
    <name evidence="2" type="ORF">GCM10009802_13080</name>
</gene>
<organism evidence="2 3">
    <name type="scientific">Streptomyces synnematoformans</name>
    <dbReference type="NCBI Taxonomy" id="415721"/>
    <lineage>
        <taxon>Bacteria</taxon>
        <taxon>Bacillati</taxon>
        <taxon>Actinomycetota</taxon>
        <taxon>Actinomycetes</taxon>
        <taxon>Kitasatosporales</taxon>
        <taxon>Streptomycetaceae</taxon>
        <taxon>Streptomyces</taxon>
    </lineage>
</organism>
<protein>
    <recommendedName>
        <fullName evidence="4">Secreted protein</fullName>
    </recommendedName>
</protein>
<evidence type="ECO:0000313" key="3">
    <source>
        <dbReference type="Proteomes" id="UP001500443"/>
    </source>
</evidence>
<name>A0ABN2XNS8_9ACTN</name>
<accession>A0ABN2XNS8</accession>
<dbReference type="EMBL" id="BAAAPF010000021">
    <property type="protein sequence ID" value="GAA2114024.1"/>
    <property type="molecule type" value="Genomic_DNA"/>
</dbReference>
<evidence type="ECO:0000313" key="2">
    <source>
        <dbReference type="EMBL" id="GAA2114024.1"/>
    </source>
</evidence>
<evidence type="ECO:0008006" key="4">
    <source>
        <dbReference type="Google" id="ProtNLM"/>
    </source>
</evidence>
<feature type="chain" id="PRO_5045980413" description="Secreted protein" evidence="1">
    <location>
        <begin position="28"/>
        <end position="151"/>
    </location>
</feature>
<reference evidence="2 3" key="1">
    <citation type="journal article" date="2019" name="Int. J. Syst. Evol. Microbiol.">
        <title>The Global Catalogue of Microorganisms (GCM) 10K type strain sequencing project: providing services to taxonomists for standard genome sequencing and annotation.</title>
        <authorList>
            <consortium name="The Broad Institute Genomics Platform"/>
            <consortium name="The Broad Institute Genome Sequencing Center for Infectious Disease"/>
            <person name="Wu L."/>
            <person name="Ma J."/>
        </authorList>
    </citation>
    <scope>NUCLEOTIDE SEQUENCE [LARGE SCALE GENOMIC DNA]</scope>
    <source>
        <strain evidence="2 3">JCM 15481</strain>
    </source>
</reference>
<proteinExistence type="predicted"/>
<comment type="caution">
    <text evidence="2">The sequence shown here is derived from an EMBL/GenBank/DDBJ whole genome shotgun (WGS) entry which is preliminary data.</text>
</comment>
<dbReference type="Proteomes" id="UP001500443">
    <property type="component" value="Unassembled WGS sequence"/>
</dbReference>
<keyword evidence="3" id="KW-1185">Reference proteome</keyword>
<dbReference type="RefSeq" id="WP_344288778.1">
    <property type="nucleotide sequence ID" value="NZ_BAAAPF010000021.1"/>
</dbReference>
<keyword evidence="1" id="KW-0732">Signal</keyword>
<evidence type="ECO:0000256" key="1">
    <source>
        <dbReference type="SAM" id="SignalP"/>
    </source>
</evidence>
<sequence>MRRILAAAATLGLAGLGALVPASGSQAASEACDNAWHNAPSGHFRAYNSSNCSGLLGSDPGYDGNWSNSEGRFQGTDNDKATSLVHKGTSGMAVKVYQHSHYSGGHTCLAKAEYYMDTLSGHYYTNGVSVNNSISSHEWAWHSNCAKFLDS</sequence>